<name>A0ABD0UU43_DENTH</name>
<evidence type="ECO:0000313" key="2">
    <source>
        <dbReference type="Proteomes" id="UP001552299"/>
    </source>
</evidence>
<proteinExistence type="predicted"/>
<keyword evidence="2" id="KW-1185">Reference proteome</keyword>
<comment type="caution">
    <text evidence="1">The sequence shown here is derived from an EMBL/GenBank/DDBJ whole genome shotgun (WGS) entry which is preliminary data.</text>
</comment>
<protein>
    <submittedName>
        <fullName evidence="1">Uncharacterized protein</fullName>
    </submittedName>
</protein>
<evidence type="ECO:0000313" key="1">
    <source>
        <dbReference type="EMBL" id="KAL0916058.1"/>
    </source>
</evidence>
<dbReference type="AlphaFoldDB" id="A0ABD0UU43"/>
<reference evidence="1 2" key="1">
    <citation type="journal article" date="2024" name="Plant Biotechnol. J.">
        <title>Dendrobium thyrsiflorum genome and its molecular insights into genes involved in important horticultural traits.</title>
        <authorList>
            <person name="Chen B."/>
            <person name="Wang J.Y."/>
            <person name="Zheng P.J."/>
            <person name="Li K.L."/>
            <person name="Liang Y.M."/>
            <person name="Chen X.F."/>
            <person name="Zhang C."/>
            <person name="Zhao X."/>
            <person name="He X."/>
            <person name="Zhang G.Q."/>
            <person name="Liu Z.J."/>
            <person name="Xu Q."/>
        </authorList>
    </citation>
    <scope>NUCLEOTIDE SEQUENCE [LARGE SCALE GENOMIC DNA]</scope>
    <source>
        <strain evidence="1">GZMU011</strain>
    </source>
</reference>
<dbReference type="Proteomes" id="UP001552299">
    <property type="component" value="Unassembled WGS sequence"/>
</dbReference>
<accession>A0ABD0UU43</accession>
<sequence length="294" mass="34339">MGRSLIEARTWEKRRFDAVAELRYDFPQRIKMGTVATAWEAAGQQQRWPISWISFFYTFYNAFTSPLLPQHTAVGQLPSHLRHNLQHQETEEAKGVGFAVCFRRKQKELKFSASLRLVKRIFVRASPPCCRSKKSHYFEEAKGVGFSACFRRKQKELKFSASPRLVKRIFVRASPSCCRSKKSHYFVFNALPGGEAPGKEDTTNLCLIAGDDLHQSDEEEVCKLTYEQLFQISEKIHCSYRKLKNLKLEFLNLEKEHENFREEHCTIDSDYIKLLDEFDSLNAKHENLNYEHET</sequence>
<gene>
    <name evidence="1" type="ORF">M5K25_013541</name>
</gene>
<dbReference type="EMBL" id="JANQDX010000011">
    <property type="protein sequence ID" value="KAL0916058.1"/>
    <property type="molecule type" value="Genomic_DNA"/>
</dbReference>
<organism evidence="1 2">
    <name type="scientific">Dendrobium thyrsiflorum</name>
    <name type="common">Pinecone-like raceme dendrobium</name>
    <name type="synonym">Orchid</name>
    <dbReference type="NCBI Taxonomy" id="117978"/>
    <lineage>
        <taxon>Eukaryota</taxon>
        <taxon>Viridiplantae</taxon>
        <taxon>Streptophyta</taxon>
        <taxon>Embryophyta</taxon>
        <taxon>Tracheophyta</taxon>
        <taxon>Spermatophyta</taxon>
        <taxon>Magnoliopsida</taxon>
        <taxon>Liliopsida</taxon>
        <taxon>Asparagales</taxon>
        <taxon>Orchidaceae</taxon>
        <taxon>Epidendroideae</taxon>
        <taxon>Malaxideae</taxon>
        <taxon>Dendrobiinae</taxon>
        <taxon>Dendrobium</taxon>
    </lineage>
</organism>